<name>A0A1Z5SWS3_HORWE</name>
<dbReference type="VEuPathDB" id="FungiDB:BTJ68_11438"/>
<feature type="region of interest" description="Disordered" evidence="1">
    <location>
        <begin position="1"/>
        <end position="25"/>
    </location>
</feature>
<dbReference type="InParanoid" id="A0A1Z5SWS3"/>
<evidence type="ECO:0000256" key="1">
    <source>
        <dbReference type="SAM" id="MobiDB-lite"/>
    </source>
</evidence>
<proteinExistence type="predicted"/>
<organism evidence="2 3">
    <name type="scientific">Hortaea werneckii EXF-2000</name>
    <dbReference type="NCBI Taxonomy" id="1157616"/>
    <lineage>
        <taxon>Eukaryota</taxon>
        <taxon>Fungi</taxon>
        <taxon>Dikarya</taxon>
        <taxon>Ascomycota</taxon>
        <taxon>Pezizomycotina</taxon>
        <taxon>Dothideomycetes</taxon>
        <taxon>Dothideomycetidae</taxon>
        <taxon>Mycosphaerellales</taxon>
        <taxon>Teratosphaeriaceae</taxon>
        <taxon>Hortaea</taxon>
    </lineage>
</organism>
<evidence type="ECO:0000313" key="2">
    <source>
        <dbReference type="EMBL" id="OTA25264.1"/>
    </source>
</evidence>
<dbReference type="OrthoDB" id="3533623at2759"/>
<dbReference type="AlphaFoldDB" id="A0A1Z5SWS3"/>
<dbReference type="Proteomes" id="UP000194280">
    <property type="component" value="Unassembled WGS sequence"/>
</dbReference>
<dbReference type="EMBL" id="MUNK01000209">
    <property type="protein sequence ID" value="OTA25264.1"/>
    <property type="molecule type" value="Genomic_DNA"/>
</dbReference>
<feature type="compositionally biased region" description="Low complexity" evidence="1">
    <location>
        <begin position="13"/>
        <end position="25"/>
    </location>
</feature>
<keyword evidence="3" id="KW-1185">Reference proteome</keyword>
<protein>
    <submittedName>
        <fullName evidence="2">Uncharacterized protein</fullName>
    </submittedName>
</protein>
<accession>A0A1Z5SWS3</accession>
<reference evidence="2 3" key="1">
    <citation type="submission" date="2017-01" db="EMBL/GenBank/DDBJ databases">
        <title>The recent genome duplication of the halophilic yeast Hortaea werneckii: insights from long-read sequencing.</title>
        <authorList>
            <person name="Sinha S."/>
            <person name="Flibotte S."/>
            <person name="Neira M."/>
            <person name="Lenassi M."/>
            <person name="Gostincar C."/>
            <person name="Stajich J.E."/>
            <person name="Nislow C.E."/>
        </authorList>
    </citation>
    <scope>NUCLEOTIDE SEQUENCE [LARGE SCALE GENOMIC DNA]</scope>
    <source>
        <strain evidence="2 3">EXF-2000</strain>
    </source>
</reference>
<comment type="caution">
    <text evidence="2">The sequence shown here is derived from an EMBL/GenBank/DDBJ whole genome shotgun (WGS) entry which is preliminary data.</text>
</comment>
<feature type="region of interest" description="Disordered" evidence="1">
    <location>
        <begin position="61"/>
        <end position="82"/>
    </location>
</feature>
<gene>
    <name evidence="2" type="ORF">BTJ68_11438</name>
</gene>
<feature type="region of interest" description="Disordered" evidence="1">
    <location>
        <begin position="315"/>
        <end position="414"/>
    </location>
</feature>
<feature type="compositionally biased region" description="Low complexity" evidence="1">
    <location>
        <begin position="315"/>
        <end position="327"/>
    </location>
</feature>
<sequence length="476" mass="52847">MAAQSPAPRHWPSMSSDSSQGSSAGSSYQLILDHVLSRPGSYEIPLRTMYALNCAPRAQPVGINPPSSPNSSPTSPRAPWHDNEVTQSFHENLMAQVSQLPQQPASLPPSFITSFVRRCFPPELVSVDFPQALTGLDYLKDLETRRRREVTDAMRRLDIDRASLDADDAALSERDPGVLQWVKSIEDKVRKVEALYTQLYVVLRRWVLINELSLLPFNKHNCVAMLNTLYPPVVSSQPTAALTPDVLKAQRDGFFKYILSVEKHGPRILNNLMQQGKGIGEENGWMSVTRTLGKYLQLANSIIDECAGIFDAQDLSLNNNRNSGTSRSTRKVDSGISFQSTDSRRPSTRASSNTEPPSPGEPVRPKTPIASRSSTALEKLARGLRTIGRSRTDVTEMVQDDEPPPQFSLSSPEKSKALRKMRSLGSIDNKKGQPSAFGASDRPTFDVEAMRMQRMKYDAGIAMQQKFGYKPPNFEI</sequence>
<dbReference type="STRING" id="1157616.A0A1Z5SWS3"/>
<evidence type="ECO:0000313" key="3">
    <source>
        <dbReference type="Proteomes" id="UP000194280"/>
    </source>
</evidence>